<dbReference type="Proteomes" id="UP000085678">
    <property type="component" value="Unplaced"/>
</dbReference>
<feature type="compositionally biased region" description="Polar residues" evidence="1">
    <location>
        <begin position="732"/>
        <end position="747"/>
    </location>
</feature>
<feature type="region of interest" description="Disordered" evidence="1">
    <location>
        <begin position="639"/>
        <end position="813"/>
    </location>
</feature>
<dbReference type="AlphaFoldDB" id="A0A1S3I9R9"/>
<evidence type="ECO:0000256" key="1">
    <source>
        <dbReference type="SAM" id="MobiDB-lite"/>
    </source>
</evidence>
<name>A0A1S3I9R9_LINAN</name>
<keyword evidence="2" id="KW-1185">Reference proteome</keyword>
<gene>
    <name evidence="3" type="primary">LOC106162036</name>
</gene>
<feature type="compositionally biased region" description="Polar residues" evidence="1">
    <location>
        <begin position="680"/>
        <end position="715"/>
    </location>
</feature>
<accession>A0A1S3I9R9</accession>
<proteinExistence type="predicted"/>
<dbReference type="InParanoid" id="A0A1S3I9R9"/>
<dbReference type="GeneID" id="106162036"/>
<feature type="compositionally biased region" description="Polar residues" evidence="1">
    <location>
        <begin position="792"/>
        <end position="802"/>
    </location>
</feature>
<sequence length="813" mass="91958">MASGTVQLIHHRLIPARTKQWHLYSFYFDSLLRLRAEVPNKKNVSFGVALPLFQYAEFEIVVFCAQRFPTVADHENLHSEAPYTVLDDELSVECDKHDCFGLESFYKRVAENRVAPVICLVTDVPDQEEQAVLQRAFHRLNREQQERLVFAIIDEDNKEDVARIMSRLCKPSRHHRFYTLGRGLLKQELTLTFLERINHHLTLLLREITATLNASERELVDIKNSRESIKSATDEMMVKLEQDKGRLVHEAHEWLSNVSARQFLTYARECRLKRGKDFVGQDPNVVFYMGIQDFRTQIVDYIFERVASAVTEEIFLAWKQTNLNTEKLKARVDPAFKEIIKFFAGTPDTLPSAYDTLLFTNLMDEIHKTLVDVKEGVLETFESMKYLFFGCPVNTDQFREPLAVRAKEKVDITAESIAVSLGDIFADKLNIHVAKTLENFQKREEALCCREDVYRIQREAQEIQYKLCEVIKQRSPGLRPGSYQSQVPDVVSSGVKTFNSVPPTAPPSVREVEMFSGGLKVYVEDEDKDYPDYGEAPDYGQRQMQSQSGHRSLSGTGTHYGQNHVRGKDGTLIDPKAGEDYDQYDAQQMRSAGNGLGRATGTVQDISQQQVSHQGSYGLYRGNDTGLDFGQQQLRDRGGLDSRWDIDDGPDISRQPVRHIGRGPSSKGSGISPDFGHQPMRSQGVSRTPDSGSNISQKQIRQGSRGSSPRNTQTEPDLDPQQFRHGGRGPSPRSTGTNEDFSQQQLRQGGRGPSPRGIEPEANVGQHHSRQSGRGPSPRGHETLPNQHKRNGSSGNSYFSSDKQPEYGLLDNY</sequence>
<dbReference type="KEGG" id="lak:106162036"/>
<feature type="compositionally biased region" description="Basic and acidic residues" evidence="1">
    <location>
        <begin position="566"/>
        <end position="578"/>
    </location>
</feature>
<organism evidence="2 3">
    <name type="scientific">Lingula anatina</name>
    <name type="common">Brachiopod</name>
    <name type="synonym">Lingula unguis</name>
    <dbReference type="NCBI Taxonomy" id="7574"/>
    <lineage>
        <taxon>Eukaryota</taxon>
        <taxon>Metazoa</taxon>
        <taxon>Spiralia</taxon>
        <taxon>Lophotrochozoa</taxon>
        <taxon>Brachiopoda</taxon>
        <taxon>Linguliformea</taxon>
        <taxon>Lingulata</taxon>
        <taxon>Lingulida</taxon>
        <taxon>Linguloidea</taxon>
        <taxon>Lingulidae</taxon>
        <taxon>Lingula</taxon>
    </lineage>
</organism>
<evidence type="ECO:0000313" key="2">
    <source>
        <dbReference type="Proteomes" id="UP000085678"/>
    </source>
</evidence>
<reference evidence="3" key="1">
    <citation type="submission" date="2025-08" db="UniProtKB">
        <authorList>
            <consortium name="RefSeq"/>
        </authorList>
    </citation>
    <scope>IDENTIFICATION</scope>
    <source>
        <tissue evidence="3">Gonads</tissue>
    </source>
</reference>
<feature type="compositionally biased region" description="Polar residues" evidence="1">
    <location>
        <begin position="542"/>
        <end position="561"/>
    </location>
</feature>
<feature type="region of interest" description="Disordered" evidence="1">
    <location>
        <begin position="528"/>
        <end position="578"/>
    </location>
</feature>
<evidence type="ECO:0000313" key="3">
    <source>
        <dbReference type="RefSeq" id="XP_013394601.1"/>
    </source>
</evidence>
<dbReference type="RefSeq" id="XP_013394601.1">
    <property type="nucleotide sequence ID" value="XM_013539147.2"/>
</dbReference>
<protein>
    <submittedName>
        <fullName evidence="3">Uncharacterized protein LOC106162036</fullName>
    </submittedName>
</protein>